<protein>
    <submittedName>
        <fullName evidence="2">Uncharacterized protein</fullName>
    </submittedName>
</protein>
<dbReference type="AlphaFoldDB" id="A0A087LZ20"/>
<name>A0A087LZ20_9HYPH</name>
<keyword evidence="3" id="KW-1185">Reference proteome</keyword>
<accession>A0A087LZ20</accession>
<feature type="compositionally biased region" description="Pro residues" evidence="1">
    <location>
        <begin position="19"/>
        <end position="30"/>
    </location>
</feature>
<sequence>MTNKTPKDVESGSDADTTPVPPVGKMPPNPNDQQKPAPEETSDGEQQDDNIDDKGNKVGGGRQEQPT</sequence>
<comment type="caution">
    <text evidence="2">The sequence shown here is derived from an EMBL/GenBank/DDBJ whole genome shotgun (WGS) entry which is preliminary data.</text>
</comment>
<evidence type="ECO:0000313" key="3">
    <source>
        <dbReference type="Proteomes" id="UP000028981"/>
    </source>
</evidence>
<feature type="compositionally biased region" description="Basic and acidic residues" evidence="1">
    <location>
        <begin position="1"/>
        <end position="10"/>
    </location>
</feature>
<dbReference type="EMBL" id="JQGC01000018">
    <property type="protein sequence ID" value="KFL29873.1"/>
    <property type="molecule type" value="Genomic_DNA"/>
</dbReference>
<feature type="region of interest" description="Disordered" evidence="1">
    <location>
        <begin position="1"/>
        <end position="67"/>
    </location>
</feature>
<dbReference type="OrthoDB" id="9987719at2"/>
<proteinExistence type="predicted"/>
<dbReference type="RefSeq" id="WP_035085680.1">
    <property type="nucleotide sequence ID" value="NZ_JQGC01000018.1"/>
</dbReference>
<dbReference type="Proteomes" id="UP000028981">
    <property type="component" value="Unassembled WGS sequence"/>
</dbReference>
<feature type="compositionally biased region" description="Acidic residues" evidence="1">
    <location>
        <begin position="40"/>
        <end position="51"/>
    </location>
</feature>
<evidence type="ECO:0000256" key="1">
    <source>
        <dbReference type="SAM" id="MobiDB-lite"/>
    </source>
</evidence>
<organism evidence="2 3">
    <name type="scientific">Devosia riboflavina</name>
    <dbReference type="NCBI Taxonomy" id="46914"/>
    <lineage>
        <taxon>Bacteria</taxon>
        <taxon>Pseudomonadati</taxon>
        <taxon>Pseudomonadota</taxon>
        <taxon>Alphaproteobacteria</taxon>
        <taxon>Hyphomicrobiales</taxon>
        <taxon>Devosiaceae</taxon>
        <taxon>Devosia</taxon>
    </lineage>
</organism>
<evidence type="ECO:0000313" key="2">
    <source>
        <dbReference type="EMBL" id="KFL29873.1"/>
    </source>
</evidence>
<gene>
    <name evidence="2" type="ORF">JP75_18415</name>
</gene>
<feature type="compositionally biased region" description="Gly residues" evidence="1">
    <location>
        <begin position="57"/>
        <end position="67"/>
    </location>
</feature>
<reference evidence="2 3" key="1">
    <citation type="submission" date="2014-08" db="EMBL/GenBank/DDBJ databases">
        <authorList>
            <person name="Hassan Y.I."/>
            <person name="Lepp D."/>
            <person name="Zhou T."/>
        </authorList>
    </citation>
    <scope>NUCLEOTIDE SEQUENCE [LARGE SCALE GENOMIC DNA]</scope>
    <source>
        <strain evidence="2 3">IFO13584</strain>
    </source>
</reference>